<dbReference type="SUPFAM" id="SSF46626">
    <property type="entry name" value="Cytochrome c"/>
    <property type="match status" value="1"/>
</dbReference>
<evidence type="ECO:0000313" key="11">
    <source>
        <dbReference type="Proteomes" id="UP000184533"/>
    </source>
</evidence>
<dbReference type="EMBL" id="FQVC01000009">
    <property type="protein sequence ID" value="SHF57856.1"/>
    <property type="molecule type" value="Genomic_DNA"/>
</dbReference>
<dbReference type="Proteomes" id="UP000184533">
    <property type="component" value="Unassembled WGS sequence"/>
</dbReference>
<dbReference type="Gene3D" id="1.10.760.10">
    <property type="entry name" value="Cytochrome c-like domain"/>
    <property type="match status" value="1"/>
</dbReference>
<dbReference type="GO" id="GO:0020037">
    <property type="term" value="F:heme binding"/>
    <property type="evidence" value="ECO:0007669"/>
    <property type="project" value="InterPro"/>
</dbReference>
<dbReference type="GO" id="GO:0005506">
    <property type="term" value="F:iron ion binding"/>
    <property type="evidence" value="ECO:0007669"/>
    <property type="project" value="InterPro"/>
</dbReference>
<protein>
    <submittedName>
        <fullName evidence="10">Cytochrome C oxidase, cbb3-type, subunit III</fullName>
    </submittedName>
</protein>
<evidence type="ECO:0000256" key="1">
    <source>
        <dbReference type="ARBA" id="ARBA00001926"/>
    </source>
</evidence>
<evidence type="ECO:0000313" key="10">
    <source>
        <dbReference type="EMBL" id="SHF57856.1"/>
    </source>
</evidence>
<evidence type="ECO:0000256" key="2">
    <source>
        <dbReference type="ARBA" id="ARBA00022448"/>
    </source>
</evidence>
<keyword evidence="2" id="KW-0813">Transport</keyword>
<evidence type="ECO:0000256" key="5">
    <source>
        <dbReference type="ARBA" id="ARBA00022723"/>
    </source>
</evidence>
<organism evidence="10 11">
    <name type="scientific">Devosia limi DSM 17137</name>
    <dbReference type="NCBI Taxonomy" id="1121477"/>
    <lineage>
        <taxon>Bacteria</taxon>
        <taxon>Pseudomonadati</taxon>
        <taxon>Pseudomonadota</taxon>
        <taxon>Alphaproteobacteria</taxon>
        <taxon>Hyphomicrobiales</taxon>
        <taxon>Devosiaceae</taxon>
        <taxon>Devosia</taxon>
    </lineage>
</organism>
<comment type="cofactor">
    <cofactor evidence="1">
        <name>heme c</name>
        <dbReference type="ChEBI" id="CHEBI:61717"/>
    </cofactor>
</comment>
<evidence type="ECO:0000256" key="3">
    <source>
        <dbReference type="ARBA" id="ARBA00022617"/>
    </source>
</evidence>
<keyword evidence="7 8" id="KW-0408">Iron</keyword>
<dbReference type="AlphaFoldDB" id="A0A1M5CT75"/>
<reference evidence="10 11" key="1">
    <citation type="submission" date="2016-11" db="EMBL/GenBank/DDBJ databases">
        <authorList>
            <person name="Jaros S."/>
            <person name="Januszkiewicz K."/>
            <person name="Wedrychowicz H."/>
        </authorList>
    </citation>
    <scope>NUCLEOTIDE SEQUENCE [LARGE SCALE GENOMIC DNA]</scope>
    <source>
        <strain evidence="10 11">DSM 17137</strain>
    </source>
</reference>
<dbReference type="InterPro" id="IPR008168">
    <property type="entry name" value="Cyt_C_IC"/>
</dbReference>
<dbReference type="InterPro" id="IPR036909">
    <property type="entry name" value="Cyt_c-like_dom_sf"/>
</dbReference>
<feature type="domain" description="Cytochrome c" evidence="9">
    <location>
        <begin position="17"/>
        <end position="114"/>
    </location>
</feature>
<evidence type="ECO:0000256" key="4">
    <source>
        <dbReference type="ARBA" id="ARBA00022660"/>
    </source>
</evidence>
<evidence type="ECO:0000256" key="6">
    <source>
        <dbReference type="ARBA" id="ARBA00022982"/>
    </source>
</evidence>
<dbReference type="PANTHER" id="PTHR35008">
    <property type="entry name" value="BLL4482 PROTEIN-RELATED"/>
    <property type="match status" value="1"/>
</dbReference>
<keyword evidence="6" id="KW-0249">Electron transport</keyword>
<dbReference type="GO" id="GO:0009055">
    <property type="term" value="F:electron transfer activity"/>
    <property type="evidence" value="ECO:0007669"/>
    <property type="project" value="InterPro"/>
</dbReference>
<dbReference type="InterPro" id="IPR009056">
    <property type="entry name" value="Cyt_c-like_dom"/>
</dbReference>
<evidence type="ECO:0000256" key="8">
    <source>
        <dbReference type="PROSITE-ProRule" id="PRU00433"/>
    </source>
</evidence>
<dbReference type="InterPro" id="IPR051459">
    <property type="entry name" value="Cytochrome_c-type_DH"/>
</dbReference>
<gene>
    <name evidence="10" type="ORF">SAMN02745223_03045</name>
</gene>
<keyword evidence="5 8" id="KW-0479">Metal-binding</keyword>
<dbReference type="PANTHER" id="PTHR35008:SF4">
    <property type="entry name" value="BLL4482 PROTEIN"/>
    <property type="match status" value="1"/>
</dbReference>
<evidence type="ECO:0000259" key="9">
    <source>
        <dbReference type="PROSITE" id="PS51007"/>
    </source>
</evidence>
<proteinExistence type="predicted"/>
<dbReference type="OrthoDB" id="9811281at2"/>
<dbReference type="PROSITE" id="PS51007">
    <property type="entry name" value="CYTC"/>
    <property type="match status" value="1"/>
</dbReference>
<accession>A0A1M5CT75</accession>
<dbReference type="Pfam" id="PF00034">
    <property type="entry name" value="Cytochrom_C"/>
    <property type="match status" value="1"/>
</dbReference>
<keyword evidence="4" id="KW-0679">Respiratory chain</keyword>
<sequence>MILVIMGAGTFSVVGQETAADGRTLYVENCAACHGANLEGQPDWMNQLPSGRLPAPPHDATGHTWHHSDAQLLRITRDGLAAIVPGYQTDMPAFGETLVDAEIAAIIDYIKSTWPERERAYQQARTDGDRND</sequence>
<name>A0A1M5CT75_9HYPH</name>
<keyword evidence="3 8" id="KW-0349">Heme</keyword>
<dbReference type="PRINTS" id="PR00605">
    <property type="entry name" value="CYTCHROMECIC"/>
</dbReference>
<evidence type="ECO:0000256" key="7">
    <source>
        <dbReference type="ARBA" id="ARBA00023004"/>
    </source>
</evidence>